<accession>A0A2T7P1G1</accession>
<protein>
    <submittedName>
        <fullName evidence="1">Uncharacterized protein</fullName>
    </submittedName>
</protein>
<gene>
    <name evidence="1" type="ORF">C0Q70_12414</name>
</gene>
<proteinExistence type="predicted"/>
<evidence type="ECO:0000313" key="2">
    <source>
        <dbReference type="Proteomes" id="UP000245119"/>
    </source>
</evidence>
<comment type="caution">
    <text evidence="1">The sequence shown here is derived from an EMBL/GenBank/DDBJ whole genome shotgun (WGS) entry which is preliminary data.</text>
</comment>
<dbReference type="Proteomes" id="UP000245119">
    <property type="component" value="Linkage Group LG7"/>
</dbReference>
<dbReference type="AlphaFoldDB" id="A0A2T7P1G1"/>
<sequence>MREPGLLVGEAPVGPESYLRAGIFLDRTGVELGPCQSLPTQRIDQSSEPAGGTVRYPCGAAKSTLPFPPTIHSN</sequence>
<reference evidence="1 2" key="1">
    <citation type="submission" date="2018-04" db="EMBL/GenBank/DDBJ databases">
        <title>The genome of golden apple snail Pomacea canaliculata provides insight into stress tolerance and invasive adaptation.</title>
        <authorList>
            <person name="Liu C."/>
            <person name="Liu B."/>
            <person name="Ren Y."/>
            <person name="Zhang Y."/>
            <person name="Wang H."/>
            <person name="Li S."/>
            <person name="Jiang F."/>
            <person name="Yin L."/>
            <person name="Zhang G."/>
            <person name="Qian W."/>
            <person name="Fan W."/>
        </authorList>
    </citation>
    <scope>NUCLEOTIDE SEQUENCE [LARGE SCALE GENOMIC DNA]</scope>
    <source>
        <strain evidence="1">SZHN2017</strain>
        <tissue evidence="1">Muscle</tissue>
    </source>
</reference>
<dbReference type="EMBL" id="PZQS01000007">
    <property type="protein sequence ID" value="PVD27259.1"/>
    <property type="molecule type" value="Genomic_DNA"/>
</dbReference>
<organism evidence="1 2">
    <name type="scientific">Pomacea canaliculata</name>
    <name type="common">Golden apple snail</name>
    <dbReference type="NCBI Taxonomy" id="400727"/>
    <lineage>
        <taxon>Eukaryota</taxon>
        <taxon>Metazoa</taxon>
        <taxon>Spiralia</taxon>
        <taxon>Lophotrochozoa</taxon>
        <taxon>Mollusca</taxon>
        <taxon>Gastropoda</taxon>
        <taxon>Caenogastropoda</taxon>
        <taxon>Architaenioglossa</taxon>
        <taxon>Ampullarioidea</taxon>
        <taxon>Ampullariidae</taxon>
        <taxon>Pomacea</taxon>
    </lineage>
</organism>
<evidence type="ECO:0000313" key="1">
    <source>
        <dbReference type="EMBL" id="PVD27259.1"/>
    </source>
</evidence>
<keyword evidence="2" id="KW-1185">Reference proteome</keyword>
<name>A0A2T7P1G1_POMCA</name>